<accession>M5G5A9</accession>
<name>M5G5A9_DACPD</name>
<keyword evidence="2" id="KW-1185">Reference proteome</keyword>
<dbReference type="RefSeq" id="XP_040632335.1">
    <property type="nucleotide sequence ID" value="XM_040774688.1"/>
</dbReference>
<proteinExistence type="predicted"/>
<feature type="non-terminal residue" evidence="1">
    <location>
        <position position="1"/>
    </location>
</feature>
<dbReference type="Proteomes" id="UP000030653">
    <property type="component" value="Unassembled WGS sequence"/>
</dbReference>
<dbReference type="OrthoDB" id="3251205at2759"/>
<organism evidence="1 2">
    <name type="scientific">Dacryopinax primogenitus (strain DJM 731)</name>
    <name type="common">Brown rot fungus</name>
    <dbReference type="NCBI Taxonomy" id="1858805"/>
    <lineage>
        <taxon>Eukaryota</taxon>
        <taxon>Fungi</taxon>
        <taxon>Dikarya</taxon>
        <taxon>Basidiomycota</taxon>
        <taxon>Agaricomycotina</taxon>
        <taxon>Dacrymycetes</taxon>
        <taxon>Dacrymycetales</taxon>
        <taxon>Dacrymycetaceae</taxon>
        <taxon>Dacryopinax</taxon>
    </lineage>
</organism>
<sequence>LAVGYDIGCNHSKTLARSIIGQEAQEKNLKMYIGAFHGYAHNHKCQLQFHLCCLMTAGLETFETNKWVFSKQNLMVHLF</sequence>
<dbReference type="HOGENOM" id="CLU_091791_2_0_1"/>
<dbReference type="GeneID" id="63689750"/>
<dbReference type="Pfam" id="PF18758">
    <property type="entry name" value="KDZ"/>
    <property type="match status" value="1"/>
</dbReference>
<reference evidence="1 2" key="1">
    <citation type="journal article" date="2012" name="Science">
        <title>The Paleozoic origin of enzymatic lignin decomposition reconstructed from 31 fungal genomes.</title>
        <authorList>
            <person name="Floudas D."/>
            <person name="Binder M."/>
            <person name="Riley R."/>
            <person name="Barry K."/>
            <person name="Blanchette R.A."/>
            <person name="Henrissat B."/>
            <person name="Martinez A.T."/>
            <person name="Otillar R."/>
            <person name="Spatafora J.W."/>
            <person name="Yadav J.S."/>
            <person name="Aerts A."/>
            <person name="Benoit I."/>
            <person name="Boyd A."/>
            <person name="Carlson A."/>
            <person name="Copeland A."/>
            <person name="Coutinho P.M."/>
            <person name="de Vries R.P."/>
            <person name="Ferreira P."/>
            <person name="Findley K."/>
            <person name="Foster B."/>
            <person name="Gaskell J."/>
            <person name="Glotzer D."/>
            <person name="Gorecki P."/>
            <person name="Heitman J."/>
            <person name="Hesse C."/>
            <person name="Hori C."/>
            <person name="Igarashi K."/>
            <person name="Jurgens J.A."/>
            <person name="Kallen N."/>
            <person name="Kersten P."/>
            <person name="Kohler A."/>
            <person name="Kuees U."/>
            <person name="Kumar T.K.A."/>
            <person name="Kuo A."/>
            <person name="LaButti K."/>
            <person name="Larrondo L.F."/>
            <person name="Lindquist E."/>
            <person name="Ling A."/>
            <person name="Lombard V."/>
            <person name="Lucas S."/>
            <person name="Lundell T."/>
            <person name="Martin R."/>
            <person name="McLaughlin D.J."/>
            <person name="Morgenstern I."/>
            <person name="Morin E."/>
            <person name="Murat C."/>
            <person name="Nagy L.G."/>
            <person name="Nolan M."/>
            <person name="Ohm R.A."/>
            <person name="Patyshakuliyeva A."/>
            <person name="Rokas A."/>
            <person name="Ruiz-Duenas F.J."/>
            <person name="Sabat G."/>
            <person name="Salamov A."/>
            <person name="Samejima M."/>
            <person name="Schmutz J."/>
            <person name="Slot J.C."/>
            <person name="St John F."/>
            <person name="Stenlid J."/>
            <person name="Sun H."/>
            <person name="Sun S."/>
            <person name="Syed K."/>
            <person name="Tsang A."/>
            <person name="Wiebenga A."/>
            <person name="Young D."/>
            <person name="Pisabarro A."/>
            <person name="Eastwood D.C."/>
            <person name="Martin F."/>
            <person name="Cullen D."/>
            <person name="Grigoriev I.V."/>
            <person name="Hibbett D.S."/>
        </authorList>
    </citation>
    <scope>NUCLEOTIDE SEQUENCE [LARGE SCALE GENOMIC DNA]</scope>
    <source>
        <strain evidence="1 2">DJM-731 SS1</strain>
    </source>
</reference>
<evidence type="ECO:0000313" key="2">
    <source>
        <dbReference type="Proteomes" id="UP000030653"/>
    </source>
</evidence>
<dbReference type="EMBL" id="JH795856">
    <property type="protein sequence ID" value="EJU05441.1"/>
    <property type="molecule type" value="Genomic_DNA"/>
</dbReference>
<protein>
    <submittedName>
        <fullName evidence="1">Uncharacterized protein</fullName>
    </submittedName>
</protein>
<evidence type="ECO:0000313" key="1">
    <source>
        <dbReference type="EMBL" id="EJU05441.1"/>
    </source>
</evidence>
<dbReference type="InterPro" id="IPR040521">
    <property type="entry name" value="KDZ"/>
</dbReference>
<dbReference type="AlphaFoldDB" id="M5G5A9"/>
<gene>
    <name evidence="1" type="ORF">DACRYDRAFT_46219</name>
</gene>